<evidence type="ECO:0000259" key="14">
    <source>
        <dbReference type="Pfam" id="PF16381"/>
    </source>
</evidence>
<dbReference type="OrthoDB" id="1074925at2759"/>
<dbReference type="GO" id="GO:0000139">
    <property type="term" value="C:Golgi membrane"/>
    <property type="evidence" value="ECO:0007669"/>
    <property type="project" value="UniProtKB-SubCell"/>
</dbReference>
<keyword evidence="4 11" id="KW-0963">Cytoplasm</keyword>
<dbReference type="Gene3D" id="1.25.10.10">
    <property type="entry name" value="Leucine-rich Repeat Variant"/>
    <property type="match status" value="2"/>
</dbReference>
<keyword evidence="6 11" id="KW-0931">ER-Golgi transport</keyword>
<dbReference type="GO" id="GO:0030126">
    <property type="term" value="C:COPI vesicle coat"/>
    <property type="evidence" value="ECO:0007669"/>
    <property type="project" value="InterPro"/>
</dbReference>
<sequence>MSTHSYKKHDDAEGGAPDKMTVFQDCLLGFNALPVSAKKCRGLLAKLLRLLYSGETFPASEATTLFFSISKLFQHKDSSLRQLVYLAIKELSLISDDVLMVTSSIMKDVQSNELVVKPNAIRTLARVLDGSTVNAAERLMKNAVVDKNPIVASAALLSSYHLLPVARDVVKRWTNETQEAVTAQKLLPSDQFALHEYYGSSNLPSATYSYQYHALGLLYLLRNHDRMSLMKMIQQLSGNNSPLKSPMAIVQLIRFVAKIAVEDPSATQALFPLLAAYLRHKSDMVELEAAKAIVALNVTPEQFLQAINTLQVLLSAPRTVTRFAAVRVLNRISMKNPEKIVVCNAELEGLVNDPNRSISTYAITTLLKTGSSDNVDRLIKTIAKFMGDISDEFKIVVVDSIRTLALKFPEKHGAMLRFLNELLRDDGGFAFKNSIVEALFDMIRFVPASRDGALEHLCEFIEDCEFTELSVRILHLLGEEGPKTNSPTLYIRHIYNRVVLENSIIRSSAVIALSKFALLGDAAIKKNIQILLTRCLNDVDDEVRDRAAWSLKLIASDLPEAQSFVSPLNYSLPVLEQQLALYVAGDKATFATPFDIHAIPVMSEAELNAIEFREKTDAEPVTEKVEEQSDLLKTSLLQQKYSQELSEIPEIAAYGSLLHSSKVVALTEKETEFVVTTVKHVFANHLLLQYDVENTLTDIELHDVTVIAQPDSDAYAEEFSMPIDVLRAESKGTIYVSYTRPTEVGTDLLAAFGNTLSFITKEVDPDTQAADPEDDGFQDEYQIEDLEVGPGDFIVPAYMANFTSIMDALPHQQSAVFNLGDGASALLDTVAKLVTSLSMLPLENSEVVDGNSHVLKLFGKTIWGGKVGVSIRLAHNAAKGTLAKVEVRAEEENVAEMVVEGIN</sequence>
<dbReference type="GO" id="GO:0006891">
    <property type="term" value="P:intra-Golgi vesicle-mediated transport"/>
    <property type="evidence" value="ECO:0007669"/>
    <property type="project" value="TreeGrafter"/>
</dbReference>
<comment type="subcellular location">
    <subcellularLocation>
        <location evidence="11">Cytoplasm</location>
    </subcellularLocation>
    <subcellularLocation>
        <location evidence="1 11">Golgi apparatus membrane</location>
        <topology evidence="1 11">Peripheral membrane protein</topology>
        <orientation evidence="1 11">Cytoplasmic side</orientation>
    </subcellularLocation>
    <subcellularLocation>
        <location evidence="11">Cytoplasmic vesicle</location>
        <location evidence="11">COPI-coated vesicle membrane</location>
        <topology evidence="11">Peripheral membrane protein</topology>
        <orientation evidence="11">Cytoplasmic side</orientation>
    </subcellularLocation>
</comment>
<keyword evidence="9 11" id="KW-0472">Membrane</keyword>
<evidence type="ECO:0000256" key="4">
    <source>
        <dbReference type="ARBA" id="ARBA00022490"/>
    </source>
</evidence>
<dbReference type="GO" id="GO:0006886">
    <property type="term" value="P:intracellular protein transport"/>
    <property type="evidence" value="ECO:0007669"/>
    <property type="project" value="InterPro"/>
</dbReference>
<dbReference type="SUPFAM" id="SSF48371">
    <property type="entry name" value="ARM repeat"/>
    <property type="match status" value="1"/>
</dbReference>
<evidence type="ECO:0000256" key="11">
    <source>
        <dbReference type="PIRNR" id="PIRNR037093"/>
    </source>
</evidence>
<dbReference type="GeneID" id="30150852"/>
<evidence type="ECO:0000256" key="6">
    <source>
        <dbReference type="ARBA" id="ARBA00022892"/>
    </source>
</evidence>
<dbReference type="InterPro" id="IPR009028">
    <property type="entry name" value="Coatomer/calthrin_app_sub_C"/>
</dbReference>
<keyword evidence="7 11" id="KW-0653">Protein transport</keyword>
<evidence type="ECO:0000256" key="2">
    <source>
        <dbReference type="ARBA" id="ARBA00010720"/>
    </source>
</evidence>
<comment type="similarity">
    <text evidence="2 11">Belongs to the COPG family.</text>
</comment>
<dbReference type="GO" id="GO:0005198">
    <property type="term" value="F:structural molecule activity"/>
    <property type="evidence" value="ECO:0007669"/>
    <property type="project" value="InterPro"/>
</dbReference>
<feature type="domain" description="Coatomer subunit gamma C-terminal" evidence="14">
    <location>
        <begin position="791"/>
        <end position="901"/>
    </location>
</feature>
<dbReference type="InterPro" id="IPR011989">
    <property type="entry name" value="ARM-like"/>
</dbReference>
<dbReference type="Pfam" id="PF08752">
    <property type="entry name" value="COP-gamma_platf"/>
    <property type="match status" value="1"/>
</dbReference>
<dbReference type="GO" id="GO:0006888">
    <property type="term" value="P:endoplasmic reticulum to Golgi vesicle-mediated transport"/>
    <property type="evidence" value="ECO:0007669"/>
    <property type="project" value="TreeGrafter"/>
</dbReference>
<evidence type="ECO:0000256" key="8">
    <source>
        <dbReference type="ARBA" id="ARBA00023034"/>
    </source>
</evidence>
<dbReference type="InterPro" id="IPR013040">
    <property type="entry name" value="Coatomer_gsu_app_Ig-like_dom"/>
</dbReference>
<evidence type="ECO:0000256" key="3">
    <source>
        <dbReference type="ARBA" id="ARBA00022448"/>
    </source>
</evidence>
<comment type="function">
    <text evidence="11">The coatomer is a cytosolic protein complex that binds to dilysine motifs and reversibly associates with Golgi non-clathrin-coated vesicles, which further mediate biosynthetic protein transport from the ER, via the Golgi up to the trans Golgi network. Coatomer complex is required for budding from Golgi membranes, and is essential for the retrograde Golgi-to-ER transport of dilysine-tagged proteins.</text>
</comment>
<reference evidence="16" key="1">
    <citation type="submission" date="2016-05" db="EMBL/GenBank/DDBJ databases">
        <title>Comparative genomics of biotechnologically important yeasts.</title>
        <authorList>
            <consortium name="DOE Joint Genome Institute"/>
            <person name="Riley R."/>
            <person name="Haridas S."/>
            <person name="Wolfe K.H."/>
            <person name="Lopes M.R."/>
            <person name="Hittinger C.T."/>
            <person name="Goker M."/>
            <person name="Salamov A."/>
            <person name="Wisecaver J."/>
            <person name="Long T.M."/>
            <person name="Aerts A.L."/>
            <person name="Barry K."/>
            <person name="Choi C."/>
            <person name="Clum A."/>
            <person name="Coughlan A.Y."/>
            <person name="Deshpande S."/>
            <person name="Douglass A.P."/>
            <person name="Hanson S.J."/>
            <person name="Klenk H.-P."/>
            <person name="Labutti K."/>
            <person name="Lapidus A."/>
            <person name="Lindquist E."/>
            <person name="Lipzen A."/>
            <person name="Meier-Kolthoff J.P."/>
            <person name="Ohm R.A."/>
            <person name="Otillar R.P."/>
            <person name="Pangilinan J."/>
            <person name="Peng Y."/>
            <person name="Rokas A."/>
            <person name="Rosa C.A."/>
            <person name="Scheuner C."/>
            <person name="Sibirny A.A."/>
            <person name="Slot J.C."/>
            <person name="Stielow J.B."/>
            <person name="Sun H."/>
            <person name="Kurtzman C.P."/>
            <person name="Blackwell M."/>
            <person name="Grigoriev I.V."/>
            <person name="Jeffries T.W."/>
        </authorList>
    </citation>
    <scope>NUCLEOTIDE SEQUENCE [LARGE SCALE GENOMIC DNA]</scope>
    <source>
        <strain evidence="16">NRRL Y-12698</strain>
    </source>
</reference>
<dbReference type="FunFam" id="1.25.10.10:FF:000071">
    <property type="entry name" value="Coatomer subunit gamma"/>
    <property type="match status" value="1"/>
</dbReference>
<dbReference type="Gene3D" id="3.30.310.10">
    <property type="entry name" value="TATA-Binding Protein"/>
    <property type="match status" value="1"/>
</dbReference>
<dbReference type="Pfam" id="PF01602">
    <property type="entry name" value="Adaptin_N"/>
    <property type="match status" value="1"/>
</dbReference>
<comment type="subunit">
    <text evidence="11">Oligomeric complex.</text>
</comment>
<dbReference type="AlphaFoldDB" id="A0A1E3QK15"/>
<keyword evidence="16" id="KW-1185">Reference proteome</keyword>
<dbReference type="Pfam" id="PF16381">
    <property type="entry name" value="Coatomer_g_Cpla"/>
    <property type="match status" value="1"/>
</dbReference>
<evidence type="ECO:0000259" key="12">
    <source>
        <dbReference type="Pfam" id="PF01602"/>
    </source>
</evidence>
<dbReference type="InterPro" id="IPR002553">
    <property type="entry name" value="Clathrin/coatomer_adapt-like_N"/>
</dbReference>
<keyword evidence="10 11" id="KW-0968">Cytoplasmic vesicle</keyword>
<keyword evidence="5" id="KW-0677">Repeat</keyword>
<accession>A0A1E3QK15</accession>
<feature type="domain" description="Clathrin/coatomer adaptor adaptin-like N-terminal" evidence="12">
    <location>
        <begin position="19"/>
        <end position="555"/>
    </location>
</feature>
<dbReference type="PANTHER" id="PTHR10261:SF0">
    <property type="entry name" value="COATOMER SUBUNIT GAMMA-2"/>
    <property type="match status" value="1"/>
</dbReference>
<evidence type="ECO:0000313" key="15">
    <source>
        <dbReference type="EMBL" id="ODQ78031.1"/>
    </source>
</evidence>
<proteinExistence type="inferred from homology"/>
<gene>
    <name evidence="15" type="ORF">BABINDRAFT_9638</name>
</gene>
<dbReference type="STRING" id="984486.A0A1E3QK15"/>
<feature type="domain" description="Coatomer gamma subunit appendage Ig-like subdomain" evidence="13">
    <location>
        <begin position="639"/>
        <end position="788"/>
    </location>
</feature>
<dbReference type="GO" id="GO:0005783">
    <property type="term" value="C:endoplasmic reticulum"/>
    <property type="evidence" value="ECO:0007669"/>
    <property type="project" value="TreeGrafter"/>
</dbReference>
<evidence type="ECO:0000256" key="5">
    <source>
        <dbReference type="ARBA" id="ARBA00022737"/>
    </source>
</evidence>
<keyword evidence="3 11" id="KW-0813">Transport</keyword>
<dbReference type="RefSeq" id="XP_018983359.1">
    <property type="nucleotide sequence ID" value="XM_019132999.1"/>
</dbReference>
<dbReference type="PIRSF" id="PIRSF037093">
    <property type="entry name" value="Coatomer_gamma_subunit"/>
    <property type="match status" value="1"/>
</dbReference>
<protein>
    <recommendedName>
        <fullName evidence="11">Coatomer subunit gamma</fullName>
    </recommendedName>
</protein>
<evidence type="ECO:0000256" key="1">
    <source>
        <dbReference type="ARBA" id="ARBA00004255"/>
    </source>
</evidence>
<dbReference type="EMBL" id="KV454437">
    <property type="protein sequence ID" value="ODQ78031.1"/>
    <property type="molecule type" value="Genomic_DNA"/>
</dbReference>
<name>A0A1E3QK15_9ASCO</name>
<dbReference type="Gene3D" id="2.60.40.1480">
    <property type="entry name" value="Coatomer, gamma subunit, appendage domain"/>
    <property type="match status" value="1"/>
</dbReference>
<keyword evidence="8 11" id="KW-0333">Golgi apparatus</keyword>
<dbReference type="GO" id="GO:0009306">
    <property type="term" value="P:protein secretion"/>
    <property type="evidence" value="ECO:0007669"/>
    <property type="project" value="TreeGrafter"/>
</dbReference>
<dbReference type="InterPro" id="IPR017106">
    <property type="entry name" value="Coatomer_gsu"/>
</dbReference>
<organism evidence="15 16">
    <name type="scientific">Babjeviella inositovora NRRL Y-12698</name>
    <dbReference type="NCBI Taxonomy" id="984486"/>
    <lineage>
        <taxon>Eukaryota</taxon>
        <taxon>Fungi</taxon>
        <taxon>Dikarya</taxon>
        <taxon>Ascomycota</taxon>
        <taxon>Saccharomycotina</taxon>
        <taxon>Pichiomycetes</taxon>
        <taxon>Serinales incertae sedis</taxon>
        <taxon>Babjeviella</taxon>
    </lineage>
</organism>
<evidence type="ECO:0000256" key="10">
    <source>
        <dbReference type="ARBA" id="ARBA00023329"/>
    </source>
</evidence>
<dbReference type="InterPro" id="IPR012295">
    <property type="entry name" value="TBP_dom_sf"/>
</dbReference>
<evidence type="ECO:0000256" key="9">
    <source>
        <dbReference type="ARBA" id="ARBA00023136"/>
    </source>
</evidence>
<dbReference type="FunFam" id="2.60.40.1480:FF:000001">
    <property type="entry name" value="Coatomer subunit gamma"/>
    <property type="match status" value="1"/>
</dbReference>
<dbReference type="InterPro" id="IPR016024">
    <property type="entry name" value="ARM-type_fold"/>
</dbReference>
<evidence type="ECO:0000256" key="7">
    <source>
        <dbReference type="ARBA" id="ARBA00022927"/>
    </source>
</evidence>
<dbReference type="GO" id="GO:0005793">
    <property type="term" value="C:endoplasmic reticulum-Golgi intermediate compartment"/>
    <property type="evidence" value="ECO:0007669"/>
    <property type="project" value="TreeGrafter"/>
</dbReference>
<dbReference type="PANTHER" id="PTHR10261">
    <property type="entry name" value="COATOMER SUBUNIT GAMMA"/>
    <property type="match status" value="1"/>
</dbReference>
<dbReference type="InterPro" id="IPR013041">
    <property type="entry name" value="Clathrin_app_Ig-like_sf"/>
</dbReference>
<dbReference type="InterPro" id="IPR032154">
    <property type="entry name" value="Coatomer_g_Cpla"/>
</dbReference>
<evidence type="ECO:0000313" key="16">
    <source>
        <dbReference type="Proteomes" id="UP000094336"/>
    </source>
</evidence>
<dbReference type="InterPro" id="IPR037067">
    <property type="entry name" value="Coatomer_gsu_app_sf"/>
</dbReference>
<dbReference type="SUPFAM" id="SSF55711">
    <property type="entry name" value="Subdomain of clathrin and coatomer appendage domain"/>
    <property type="match status" value="1"/>
</dbReference>
<dbReference type="Proteomes" id="UP000094336">
    <property type="component" value="Unassembled WGS sequence"/>
</dbReference>
<evidence type="ECO:0000259" key="13">
    <source>
        <dbReference type="Pfam" id="PF08752"/>
    </source>
</evidence>
<dbReference type="SUPFAM" id="SSF49348">
    <property type="entry name" value="Clathrin adaptor appendage domain"/>
    <property type="match status" value="1"/>
</dbReference>
<dbReference type="FunFam" id="1.25.10.10:FF:000368">
    <property type="entry name" value="Coatomer subunit gamma"/>
    <property type="match status" value="1"/>
</dbReference>